<comment type="caution">
    <text evidence="2">The sequence shown here is derived from an EMBL/GenBank/DDBJ whole genome shotgun (WGS) entry which is preliminary data.</text>
</comment>
<dbReference type="InterPro" id="IPR025758">
    <property type="entry name" value="Fic/DOC_N"/>
</dbReference>
<dbReference type="PROSITE" id="PS51459">
    <property type="entry name" value="FIDO"/>
    <property type="match status" value="1"/>
</dbReference>
<name>A0ABV6LX01_9ACTN</name>
<proteinExistence type="predicted"/>
<evidence type="ECO:0000313" key="3">
    <source>
        <dbReference type="Proteomes" id="UP001589867"/>
    </source>
</evidence>
<sequence>MGRWQEAVWVPDLSAPGGRRARQPFTYRAYIPDLLDPAALSFSAATTADIAEAEAAIAVADHGHHLVAMETLARLLLRSESVASSRIEGLECSQRRLAEAAFAPEHAGETARQVLANIDAMRRAIDIGACEHDLTVDHIRSMHALLMREDRATGRFAGEFRTRQNWIGGRGDSPRDAAFIPPPPEHVEPLMADLVAFINRDDLPTVAQAAVAHAQFETIHPFLDGNGRVGRCLIHTVFARRHLASRILVPVSLVLAAYGDHYIQGLVDFREGQVDQWCGTFASAARLAVDGAGLFEERLAAMISRWRLESEARPGSHLWRACEQTTITPVFTVTSLRDDLGSSSTATTEAIERLEKIGIVAQVSLGRRNRVYLNRAVLRLLDDFERDLLSTADGTAGRLRTSARAKTAIPPALLPSVEHTLLESFPVGAQSPPTTAALATISGYRPDEVRAVLDRLAADDLVEPADPPGWLLTAKGHQLRSMLRANEDLRD</sequence>
<dbReference type="InterPro" id="IPR003812">
    <property type="entry name" value="Fido"/>
</dbReference>
<dbReference type="InterPro" id="IPR036597">
    <property type="entry name" value="Fido-like_dom_sf"/>
</dbReference>
<dbReference type="SUPFAM" id="SSF140931">
    <property type="entry name" value="Fic-like"/>
    <property type="match status" value="1"/>
</dbReference>
<feature type="domain" description="Fido" evidence="1">
    <location>
        <begin position="134"/>
        <end position="283"/>
    </location>
</feature>
<dbReference type="PANTHER" id="PTHR13504:SF38">
    <property type="entry name" value="FIDO DOMAIN-CONTAINING PROTEIN"/>
    <property type="match status" value="1"/>
</dbReference>
<protein>
    <submittedName>
        <fullName evidence="2">Fic family protein</fullName>
    </submittedName>
</protein>
<evidence type="ECO:0000259" key="1">
    <source>
        <dbReference type="PROSITE" id="PS51459"/>
    </source>
</evidence>
<organism evidence="2 3">
    <name type="scientific">Phytohabitans kaempferiae</name>
    <dbReference type="NCBI Taxonomy" id="1620943"/>
    <lineage>
        <taxon>Bacteria</taxon>
        <taxon>Bacillati</taxon>
        <taxon>Actinomycetota</taxon>
        <taxon>Actinomycetes</taxon>
        <taxon>Micromonosporales</taxon>
        <taxon>Micromonosporaceae</taxon>
    </lineage>
</organism>
<dbReference type="PANTHER" id="PTHR13504">
    <property type="entry name" value="FIDO DOMAIN-CONTAINING PROTEIN DDB_G0283145"/>
    <property type="match status" value="1"/>
</dbReference>
<dbReference type="Pfam" id="PF02661">
    <property type="entry name" value="Fic"/>
    <property type="match status" value="1"/>
</dbReference>
<keyword evidence="3" id="KW-1185">Reference proteome</keyword>
<dbReference type="EMBL" id="JBHLUH010000005">
    <property type="protein sequence ID" value="MFC0526942.1"/>
    <property type="molecule type" value="Genomic_DNA"/>
</dbReference>
<reference evidence="2 3" key="1">
    <citation type="submission" date="2024-09" db="EMBL/GenBank/DDBJ databases">
        <authorList>
            <person name="Sun Q."/>
            <person name="Mori K."/>
        </authorList>
    </citation>
    <scope>NUCLEOTIDE SEQUENCE [LARGE SCALE GENOMIC DNA]</scope>
    <source>
        <strain evidence="2 3">TBRC 3947</strain>
    </source>
</reference>
<dbReference type="Proteomes" id="UP001589867">
    <property type="component" value="Unassembled WGS sequence"/>
</dbReference>
<dbReference type="Gene3D" id="1.10.3290.10">
    <property type="entry name" value="Fido-like domain"/>
    <property type="match status" value="1"/>
</dbReference>
<evidence type="ECO:0000313" key="2">
    <source>
        <dbReference type="EMBL" id="MFC0526942.1"/>
    </source>
</evidence>
<dbReference type="Pfam" id="PF13784">
    <property type="entry name" value="Fic_N"/>
    <property type="match status" value="1"/>
</dbReference>
<gene>
    <name evidence="2" type="ORF">ACFFIA_04655</name>
</gene>
<accession>A0ABV6LX01</accession>
<dbReference type="InterPro" id="IPR040198">
    <property type="entry name" value="Fido_containing"/>
</dbReference>
<dbReference type="RefSeq" id="WP_377245858.1">
    <property type="nucleotide sequence ID" value="NZ_JBHLUH010000005.1"/>
</dbReference>